<feature type="coiled-coil region" evidence="1">
    <location>
        <begin position="1352"/>
        <end position="1386"/>
    </location>
</feature>
<comment type="caution">
    <text evidence="4">The sequence shown here is derived from an EMBL/GenBank/DDBJ whole genome shotgun (WGS) entry which is preliminary data.</text>
</comment>
<feature type="coiled-coil region" evidence="1">
    <location>
        <begin position="408"/>
        <end position="472"/>
    </location>
</feature>
<dbReference type="InterPro" id="IPR036582">
    <property type="entry name" value="Mao_N_sf"/>
</dbReference>
<feature type="compositionally biased region" description="Gly residues" evidence="2">
    <location>
        <begin position="1619"/>
        <end position="1647"/>
    </location>
</feature>
<keyword evidence="1" id="KW-0175">Coiled coil</keyword>
<dbReference type="Proteomes" id="UP000601171">
    <property type="component" value="Unassembled WGS sequence"/>
</dbReference>
<evidence type="ECO:0000256" key="1">
    <source>
        <dbReference type="SAM" id="Coils"/>
    </source>
</evidence>
<dbReference type="Pfam" id="PF07833">
    <property type="entry name" value="Cu_amine_oxidN1"/>
    <property type="match status" value="1"/>
</dbReference>
<feature type="coiled-coil region" evidence="1">
    <location>
        <begin position="292"/>
        <end position="378"/>
    </location>
</feature>
<keyword evidence="5" id="KW-1185">Reference proteome</keyword>
<reference evidence="4" key="1">
    <citation type="submission" date="2020-08" db="EMBL/GenBank/DDBJ databases">
        <title>Genome public.</title>
        <authorList>
            <person name="Liu C."/>
            <person name="Sun Q."/>
        </authorList>
    </citation>
    <scope>NUCLEOTIDE SEQUENCE</scope>
    <source>
        <strain evidence="4">BX21</strain>
    </source>
</reference>
<evidence type="ECO:0000313" key="5">
    <source>
        <dbReference type="Proteomes" id="UP000601171"/>
    </source>
</evidence>
<gene>
    <name evidence="4" type="ORF">H8707_03710</name>
</gene>
<protein>
    <recommendedName>
        <fullName evidence="3">Copper amine oxidase-like N-terminal domain-containing protein</fullName>
    </recommendedName>
</protein>
<evidence type="ECO:0000256" key="2">
    <source>
        <dbReference type="SAM" id="MobiDB-lite"/>
    </source>
</evidence>
<proteinExistence type="predicted"/>
<feature type="coiled-coil region" evidence="1">
    <location>
        <begin position="1553"/>
        <end position="1580"/>
    </location>
</feature>
<feature type="coiled-coil region" evidence="1">
    <location>
        <begin position="1062"/>
        <end position="1109"/>
    </location>
</feature>
<feature type="domain" description="Copper amine oxidase-like N-terminal" evidence="3">
    <location>
        <begin position="1726"/>
        <end position="1840"/>
    </location>
</feature>
<name>A0A926EPJ2_9FIRM</name>
<organism evidence="4 5">
    <name type="scientific">Paratissierella segnis</name>
    <dbReference type="NCBI Taxonomy" id="2763679"/>
    <lineage>
        <taxon>Bacteria</taxon>
        <taxon>Bacillati</taxon>
        <taxon>Bacillota</taxon>
        <taxon>Tissierellia</taxon>
        <taxon>Tissierellales</taxon>
        <taxon>Tissierellaceae</taxon>
        <taxon>Paratissierella</taxon>
    </lineage>
</organism>
<feature type="coiled-coil region" evidence="1">
    <location>
        <begin position="963"/>
        <end position="1025"/>
    </location>
</feature>
<sequence length="1845" mass="205633">MNNKIKNIVHRCIGLILVMSIIIPMIMPSTVFAGTYTVKDWNEYREKLKNGIMNQEESIIINFNGSEIFTSENMARIKIENEFKEALSSTPYHLGELNITNKTIVPVLDETTKVLKSVTHQIEYKYIKQDFDSLRANLNEQYNIIKIKFTDYEKIKYAYDFIVGALSNVEGKEVSEIKGIFIHKQDDKDILDKSSYTILFAMMMDELGYDNDIAIGKVEEEGSIWNLVKVQGLWYHVDGRQESIEDNVVSDKCFLILKDKSIWNFDRHRGKVFADEKYVGSNPTVQQLIYEIELIKKDIDKTINDIKNISEDTSIEKIKESKQKLITIEEKKKNYDELKDILKSEVDKYQDGTLSTAFEELEGKIDDLTNKILKKKESIVIKAVTKAEKTFQMNDILAAKESITMIANKDLEERINALEAAVAAIQKAERTKSEEDIILAKDAVKIVRQEQRTELEERIKILEATIAVEKAERTKLLDDIEKAFDSVDNLKEGETKTNLKDRIKALQDEIDDNEKEQKLINEVKEIVEEIESNLRNNKIEGLDDKINDANAAIENIKTESIKKQLQGRIDNVKIAVDAIKSINNADDSIKNIPVEDILDPQDSLISRIDKSEEFVKVAEQEIKKIKDMGVRTNQQNRIKAIKLVITAMKAVEKAETAIPLKMTYVTSSRKAIDNISKDYQTEINTLNARLDRVESAIDSSDLVTKAVKAVEKAEKSMKDIDIALAREAVKLLPDGIIKDDLNNRIDATAAMGKTEVCLAKYLREYSETNKTELQNAVDIADTAINKLKESIVKTQRISRMTVIKKAKLAIELIEDVKKTGSIEDAETAIADISDSKIKKELEKKLKDIISMIDTDKKIENAEKAVNEAITSLTTEGTLSSDNILAVKEAEEAVKNLPTSNIKKEFQATIKELNNAIKAKQTVENAEIKAENGTLTAKDVTAAEKALLNINPDYKPGLDDRVNALRAKLEKNEAADLLKKAKEAVKKAEETKLSKDITAAKKAIDLVKDQTEKDKLTEEIETLEVSIAENLVKYAEESALHNSKTLSKDITTAKNAVAAISNKAEYRDKISNLNARIRALESYVQTIKVLENAEKNRNEINKNAAGTALEDFKSIIEKIADEDKTIYEGMISDISSRIKAIEDYLKDEGAKVTEAEEAVLEAEGEMKKDSEPSNETIQKAQKAIDKVTDKKLRASLQKRLDAIQIAKDAKAAVARAEAYPTEKSVKDAETALNKVDGRYKDIIEHLGKIIADLKNQLDISKKVAEATKLVEKAVESRIAADSIKARFAVDELKDLAEDSYNRLKKILDDLDQSIGEEEINETEALKAANEALNDVFKIIDETNTFISKIIEGADDETDKIKAAYEMIDDAKNQVIKANAAVRKLSNQKDLLAQIDYANEEIELSEDNIDVKEAVRLVNIASYSVDKAKDEQGKSQARLDIAAARRAIDRIGHNKNKDIKKTILNTINAIEGKLITDNDQELIDLAVKAVNDAADLLAESIRKGNVMNEQEKIDKVIFAAKMAIGWISDNNKAAKDTLTGFLNDIDAMYKAEKEGILNEERIKNAENAVEAAEEKYRSGSDELESYIRIARLRVKIIINDGPDTKAKIDELNARLDAIEGKGSGGSGGNNGGGSGNGGNDKPGTGGNKPGGSNLPGNIIPTTPLPNNKRIIGVTEPEWGKTKELKKTIPTTGIPTSDAAAFRIYESKLRITELSNILKTTKNANTRLVVRGKNVTLDTKLYIYDSINNSILLPVKTIGDELGFSVSLINGPGTKRLLLNGVVYGETKSIIMDIGSEHSYINGSLVNLPSKPVIIEGRAYMPVDFMVEHLGLNFSYYNDGGSIQLLIN</sequence>
<feature type="region of interest" description="Disordered" evidence="2">
    <location>
        <begin position="1617"/>
        <end position="1667"/>
    </location>
</feature>
<dbReference type="SUPFAM" id="SSF55383">
    <property type="entry name" value="Copper amine oxidase, domain N"/>
    <property type="match status" value="1"/>
</dbReference>
<feature type="coiled-coil region" evidence="1">
    <location>
        <begin position="496"/>
        <end position="559"/>
    </location>
</feature>
<evidence type="ECO:0000313" key="4">
    <source>
        <dbReference type="EMBL" id="MBC8587343.1"/>
    </source>
</evidence>
<dbReference type="InterPro" id="IPR012854">
    <property type="entry name" value="Cu_amine_oxidase-like_N"/>
</dbReference>
<dbReference type="Gene3D" id="3.30.457.10">
    <property type="entry name" value="Copper amine oxidase-like, N-terminal domain"/>
    <property type="match status" value="1"/>
</dbReference>
<accession>A0A926EPJ2</accession>
<evidence type="ECO:0000259" key="3">
    <source>
        <dbReference type="Pfam" id="PF07833"/>
    </source>
</evidence>
<dbReference type="EMBL" id="JACRTG010000010">
    <property type="protein sequence ID" value="MBC8587343.1"/>
    <property type="molecule type" value="Genomic_DNA"/>
</dbReference>
<dbReference type="RefSeq" id="WP_262428799.1">
    <property type="nucleotide sequence ID" value="NZ_JACRTG010000010.1"/>
</dbReference>